<reference evidence="1 2" key="1">
    <citation type="submission" date="2019-06" db="EMBL/GenBank/DDBJ databases">
        <title>Whole genome shotgun sequence of Corynebacterium variabile NBRC 15286.</title>
        <authorList>
            <person name="Hosoyama A."/>
            <person name="Uohara A."/>
            <person name="Ohji S."/>
            <person name="Ichikawa N."/>
        </authorList>
    </citation>
    <scope>NUCLEOTIDE SEQUENCE [LARGE SCALE GENOMIC DNA]</scope>
    <source>
        <strain evidence="1 2">NBRC 15286</strain>
    </source>
</reference>
<evidence type="ECO:0008006" key="3">
    <source>
        <dbReference type="Google" id="ProtNLM"/>
    </source>
</evidence>
<evidence type="ECO:0000313" key="1">
    <source>
        <dbReference type="EMBL" id="GEC85891.1"/>
    </source>
</evidence>
<dbReference type="Proteomes" id="UP000319986">
    <property type="component" value="Unassembled WGS sequence"/>
</dbReference>
<gene>
    <name evidence="1" type="ORF">CVA01_12050</name>
</gene>
<name>A0A4Y4BYI5_9CORY</name>
<protein>
    <recommendedName>
        <fullName evidence="3">Helix-turn-helix domain-containing protein</fullName>
    </recommendedName>
</protein>
<accession>A0A4Y4BYI5</accession>
<organism evidence="1 2">
    <name type="scientific">Corynebacterium variabile</name>
    <dbReference type="NCBI Taxonomy" id="1727"/>
    <lineage>
        <taxon>Bacteria</taxon>
        <taxon>Bacillati</taxon>
        <taxon>Actinomycetota</taxon>
        <taxon>Actinomycetes</taxon>
        <taxon>Mycobacteriales</taxon>
        <taxon>Corynebacteriaceae</taxon>
        <taxon>Corynebacterium</taxon>
    </lineage>
</organism>
<evidence type="ECO:0000313" key="2">
    <source>
        <dbReference type="Proteomes" id="UP000319986"/>
    </source>
</evidence>
<proteinExistence type="predicted"/>
<sequence length="69" mass="7161">MSATIDLARYSDLLGIGRSATYKAAAKGDLPTPVFRIGGRYVAPIAPIAELLGITPDEVRGTTDDKAAA</sequence>
<comment type="caution">
    <text evidence="1">The sequence shown here is derived from an EMBL/GenBank/DDBJ whole genome shotgun (WGS) entry which is preliminary data.</text>
</comment>
<dbReference type="RefSeq" id="WP_141329380.1">
    <property type="nucleotide sequence ID" value="NZ_BJNT01000008.1"/>
</dbReference>
<dbReference type="EMBL" id="BJNT01000008">
    <property type="protein sequence ID" value="GEC85891.1"/>
    <property type="molecule type" value="Genomic_DNA"/>
</dbReference>
<dbReference type="AlphaFoldDB" id="A0A4Y4BYI5"/>
<dbReference type="GeneID" id="82887350"/>